<feature type="compositionally biased region" description="Polar residues" evidence="1">
    <location>
        <begin position="15"/>
        <end position="29"/>
    </location>
</feature>
<accession>A0ABW1G9L4</accession>
<dbReference type="RefSeq" id="WP_380589989.1">
    <property type="nucleotide sequence ID" value="NZ_JBHSQJ010000153.1"/>
</dbReference>
<evidence type="ECO:0000256" key="1">
    <source>
        <dbReference type="SAM" id="MobiDB-lite"/>
    </source>
</evidence>
<dbReference type="EMBL" id="JBHSQJ010000153">
    <property type="protein sequence ID" value="MFC5911289.1"/>
    <property type="molecule type" value="Genomic_DNA"/>
</dbReference>
<comment type="caution">
    <text evidence="2">The sequence shown here is derived from an EMBL/GenBank/DDBJ whole genome shotgun (WGS) entry which is preliminary data.</text>
</comment>
<evidence type="ECO:0000313" key="2">
    <source>
        <dbReference type="EMBL" id="MFC5911289.1"/>
    </source>
</evidence>
<organism evidence="2 3">
    <name type="scientific">Streptacidiphilus monticola</name>
    <dbReference type="NCBI Taxonomy" id="2161674"/>
    <lineage>
        <taxon>Bacteria</taxon>
        <taxon>Bacillati</taxon>
        <taxon>Actinomycetota</taxon>
        <taxon>Actinomycetes</taxon>
        <taxon>Kitasatosporales</taxon>
        <taxon>Streptomycetaceae</taxon>
        <taxon>Streptacidiphilus</taxon>
    </lineage>
</organism>
<evidence type="ECO:0008006" key="4">
    <source>
        <dbReference type="Google" id="ProtNLM"/>
    </source>
</evidence>
<keyword evidence="3" id="KW-1185">Reference proteome</keyword>
<gene>
    <name evidence="2" type="ORF">ACFP3V_29295</name>
</gene>
<sequence>MRRFAAITASPRRTVANSHHQTGSLSRGTTHWVPAVEKRGEGIFLQLRENAVAPVGR</sequence>
<proteinExistence type="predicted"/>
<feature type="region of interest" description="Disordered" evidence="1">
    <location>
        <begin position="1"/>
        <end position="31"/>
    </location>
</feature>
<reference evidence="3" key="1">
    <citation type="journal article" date="2019" name="Int. J. Syst. Evol. Microbiol.">
        <title>The Global Catalogue of Microorganisms (GCM) 10K type strain sequencing project: providing services to taxonomists for standard genome sequencing and annotation.</title>
        <authorList>
            <consortium name="The Broad Institute Genomics Platform"/>
            <consortium name="The Broad Institute Genome Sequencing Center for Infectious Disease"/>
            <person name="Wu L."/>
            <person name="Ma J."/>
        </authorList>
    </citation>
    <scope>NUCLEOTIDE SEQUENCE [LARGE SCALE GENOMIC DNA]</scope>
    <source>
        <strain evidence="3">JCM 4816</strain>
    </source>
</reference>
<dbReference type="Proteomes" id="UP001596174">
    <property type="component" value="Unassembled WGS sequence"/>
</dbReference>
<name>A0ABW1G9L4_9ACTN</name>
<protein>
    <recommendedName>
        <fullName evidence="4">DUF397 domain-containing protein</fullName>
    </recommendedName>
</protein>
<evidence type="ECO:0000313" key="3">
    <source>
        <dbReference type="Proteomes" id="UP001596174"/>
    </source>
</evidence>